<dbReference type="Proteomes" id="UP001176941">
    <property type="component" value="Chromosome 6"/>
</dbReference>
<protein>
    <submittedName>
        <fullName evidence="1">Uncharacterized protein</fullName>
    </submittedName>
</protein>
<organism evidence="1 2">
    <name type="scientific">Rangifer tarandus platyrhynchus</name>
    <name type="common">Svalbard reindeer</name>
    <dbReference type="NCBI Taxonomy" id="3082113"/>
    <lineage>
        <taxon>Eukaryota</taxon>
        <taxon>Metazoa</taxon>
        <taxon>Chordata</taxon>
        <taxon>Craniata</taxon>
        <taxon>Vertebrata</taxon>
        <taxon>Euteleostomi</taxon>
        <taxon>Mammalia</taxon>
        <taxon>Eutheria</taxon>
        <taxon>Laurasiatheria</taxon>
        <taxon>Artiodactyla</taxon>
        <taxon>Ruminantia</taxon>
        <taxon>Pecora</taxon>
        <taxon>Cervidae</taxon>
        <taxon>Odocoileinae</taxon>
        <taxon>Rangifer</taxon>
    </lineage>
</organism>
<dbReference type="EMBL" id="OX459942">
    <property type="protein sequence ID" value="CAI9176208.1"/>
    <property type="molecule type" value="Genomic_DNA"/>
</dbReference>
<gene>
    <name evidence="1" type="ORF">MRATA1EN1_LOCUS25170</name>
</gene>
<evidence type="ECO:0000313" key="2">
    <source>
        <dbReference type="Proteomes" id="UP001176941"/>
    </source>
</evidence>
<proteinExistence type="predicted"/>
<evidence type="ECO:0000313" key="1">
    <source>
        <dbReference type="EMBL" id="CAI9176208.1"/>
    </source>
</evidence>
<sequence>MRRMPQGSRTWVWRTRFGASFQRGVLLKMQDTLDQGPGRGWAAWGADIHLHNAASPHQEAAGVVVVDSGGAAPVDTMQRRSGIWLQSWPSAVAVSLVSLRGVSITGAGSKDLAEAGS</sequence>
<keyword evidence="2" id="KW-1185">Reference proteome</keyword>
<name>A0ABN8ZUH4_RANTA</name>
<accession>A0ABN8ZUH4</accession>
<reference evidence="1" key="1">
    <citation type="submission" date="2023-04" db="EMBL/GenBank/DDBJ databases">
        <authorList>
            <consortium name="ELIXIR-Norway"/>
        </authorList>
    </citation>
    <scope>NUCLEOTIDE SEQUENCE [LARGE SCALE GENOMIC DNA]</scope>
</reference>